<feature type="compositionally biased region" description="Basic and acidic residues" evidence="1">
    <location>
        <begin position="134"/>
        <end position="143"/>
    </location>
</feature>
<organism evidence="2">
    <name type="scientific">Tetraselmis virus 1</name>
    <dbReference type="NCBI Taxonomy" id="2060617"/>
    <lineage>
        <taxon>Viruses</taxon>
        <taxon>Varidnaviria</taxon>
        <taxon>Bamfordvirae</taxon>
        <taxon>Nucleocytoviricota</taxon>
        <taxon>Megaviricetes</taxon>
        <taxon>Imitervirales</taxon>
        <taxon>Allomimiviridae</taxon>
        <taxon>Oceanusvirus</taxon>
        <taxon>Oceanusvirus kaneohense</taxon>
    </lineage>
</organism>
<proteinExistence type="predicted"/>
<protein>
    <submittedName>
        <fullName evidence="2">Uncharacterized protein</fullName>
    </submittedName>
</protein>
<name>A0A2P0VMV9_9VIRU</name>
<reference evidence="2" key="1">
    <citation type="journal article" date="2018" name="Virology">
        <title>A giant virus infecting green algae encodes key fermentation genes.</title>
        <authorList>
            <person name="Schvarcz C.R."/>
            <person name="Steward G.F."/>
        </authorList>
    </citation>
    <scope>NUCLEOTIDE SEQUENCE [LARGE SCALE GENOMIC DNA]</scope>
</reference>
<keyword evidence="3" id="KW-1185">Reference proteome</keyword>
<gene>
    <name evidence="2" type="ORF">TetV_155</name>
</gene>
<sequence length="191" mass="21572">MSFSRLDYDPGAYRQSLRESMGVGAYMIDTPLPYSKARVGASQTDVESELQGLPRPLTEVPSKKFIPGRYDTSHIPPLPDNIHLRRDLLYPEETRISNPPSTLRGTGINRFGHPLEAPQDHALEPFEWPTSDARNAKDNHRPCITDPIDIKQSLPPPVPEHVPQPNYVFDPVPNIPHIVVAQPPKEFRYIL</sequence>
<accession>A0A2P0VMV9</accession>
<evidence type="ECO:0000313" key="2">
    <source>
        <dbReference type="EMBL" id="AUF82247.1"/>
    </source>
</evidence>
<feature type="region of interest" description="Disordered" evidence="1">
    <location>
        <begin position="130"/>
        <end position="162"/>
    </location>
</feature>
<evidence type="ECO:0000313" key="3">
    <source>
        <dbReference type="Proteomes" id="UP000244773"/>
    </source>
</evidence>
<evidence type="ECO:0000256" key="1">
    <source>
        <dbReference type="SAM" id="MobiDB-lite"/>
    </source>
</evidence>
<dbReference type="Proteomes" id="UP000244773">
    <property type="component" value="Segment"/>
</dbReference>
<dbReference type="EMBL" id="KY322437">
    <property type="protein sequence ID" value="AUF82247.1"/>
    <property type="molecule type" value="Genomic_DNA"/>
</dbReference>